<dbReference type="Gene3D" id="3.40.366.10">
    <property type="entry name" value="Malonyl-Coenzyme A Acyl Carrier Protein, domain 2"/>
    <property type="match status" value="1"/>
</dbReference>
<dbReference type="KEGG" id="aori:SD37_34165"/>
<feature type="domain" description="Malonyl-CoA:ACP transacylase (MAT)" evidence="3">
    <location>
        <begin position="1"/>
        <end position="280"/>
    </location>
</feature>
<proteinExistence type="predicted"/>
<dbReference type="eggNOG" id="COG3321">
    <property type="taxonomic scope" value="Bacteria"/>
</dbReference>
<dbReference type="GO" id="GO:0071770">
    <property type="term" value="P:DIM/DIP cell wall layer assembly"/>
    <property type="evidence" value="ECO:0007669"/>
    <property type="project" value="TreeGrafter"/>
</dbReference>
<gene>
    <name evidence="4" type="ORF">SD37_34165</name>
</gene>
<organism evidence="4 5">
    <name type="scientific">Amycolatopsis orientalis</name>
    <name type="common">Nocardia orientalis</name>
    <dbReference type="NCBI Taxonomy" id="31958"/>
    <lineage>
        <taxon>Bacteria</taxon>
        <taxon>Bacillati</taxon>
        <taxon>Actinomycetota</taxon>
        <taxon>Actinomycetes</taxon>
        <taxon>Pseudonocardiales</taxon>
        <taxon>Pseudonocardiaceae</taxon>
        <taxon>Amycolatopsis</taxon>
    </lineage>
</organism>
<dbReference type="AlphaFoldDB" id="A0A193CCZ5"/>
<dbReference type="SUPFAM" id="SSF55048">
    <property type="entry name" value="Probable ACP-binding domain of malonyl-CoA ACP transacylase"/>
    <property type="match status" value="1"/>
</dbReference>
<dbReference type="STRING" id="31958.SD37_34165"/>
<dbReference type="Pfam" id="PF00698">
    <property type="entry name" value="Acyl_transf_1"/>
    <property type="match status" value="1"/>
</dbReference>
<keyword evidence="5" id="KW-1185">Reference proteome</keyword>
<dbReference type="EMBL" id="CP016174">
    <property type="protein sequence ID" value="ANN22223.1"/>
    <property type="molecule type" value="Genomic_DNA"/>
</dbReference>
<evidence type="ECO:0000256" key="1">
    <source>
        <dbReference type="ARBA" id="ARBA00022450"/>
    </source>
</evidence>
<dbReference type="GO" id="GO:0006633">
    <property type="term" value="P:fatty acid biosynthetic process"/>
    <property type="evidence" value="ECO:0007669"/>
    <property type="project" value="TreeGrafter"/>
</dbReference>
<sequence>MAVELYGEEPVFTAVLDELFDLLGAEGAALRWDWLSTEPLVPLEDASRAQPLLFAVGYALGRTLIARGVVPTALLGHSIGELAAAALAGVFDLPHAARILACRSRVLADVPAGGLLAVAARPEALTPYLTGEVVIGAYNAPAQTVLAGPAGPLAEVAARLTGAGLVHQRVAARQPFHSPAVAEAATRFEAGFTAADLRPPSIPVYSTRTGSPVTADEAVSPEFWAGQLAAPVLFRSALDSLLDGGARTLVDLGPRGLSLLALRHSRVRRGGHRVLSALPTTATATLSTWTALLASLG</sequence>
<dbReference type="Gene3D" id="3.30.70.250">
    <property type="entry name" value="Malonyl-CoA ACP transacylase, ACP-binding"/>
    <property type="match status" value="1"/>
</dbReference>
<dbReference type="PANTHER" id="PTHR43775:SF37">
    <property type="entry name" value="SI:DKEY-61P9.11"/>
    <property type="match status" value="1"/>
</dbReference>
<evidence type="ECO:0000313" key="5">
    <source>
        <dbReference type="Proteomes" id="UP000093695"/>
    </source>
</evidence>
<name>A0A193CCZ5_AMYOR</name>
<dbReference type="SMART" id="SM00827">
    <property type="entry name" value="PKS_AT"/>
    <property type="match status" value="1"/>
</dbReference>
<dbReference type="Gene3D" id="3.30.70.3290">
    <property type="match status" value="1"/>
</dbReference>
<dbReference type="InterPro" id="IPR050091">
    <property type="entry name" value="PKS_NRPS_Biosynth_Enz"/>
</dbReference>
<reference evidence="4 5" key="1">
    <citation type="journal article" date="2015" name="Genome Announc.">
        <title>Draft Genome Sequence of Norvancomycin-Producing Strain Amycolatopsis orientalis CPCC200066.</title>
        <authorList>
            <person name="Lei X."/>
            <person name="Yuan F."/>
            <person name="Shi Y."/>
            <person name="Li X."/>
            <person name="Wang L."/>
            <person name="Hong B."/>
        </authorList>
    </citation>
    <scope>NUCLEOTIDE SEQUENCE [LARGE SCALE GENOMIC DNA]</scope>
    <source>
        <strain evidence="4 5">B-37</strain>
    </source>
</reference>
<evidence type="ECO:0000259" key="3">
    <source>
        <dbReference type="SMART" id="SM00827"/>
    </source>
</evidence>
<dbReference type="GO" id="GO:0004312">
    <property type="term" value="F:fatty acid synthase activity"/>
    <property type="evidence" value="ECO:0007669"/>
    <property type="project" value="TreeGrafter"/>
</dbReference>
<dbReference type="InterPro" id="IPR016035">
    <property type="entry name" value="Acyl_Trfase/lysoPLipase"/>
</dbReference>
<dbReference type="GO" id="GO:0005737">
    <property type="term" value="C:cytoplasm"/>
    <property type="evidence" value="ECO:0007669"/>
    <property type="project" value="TreeGrafter"/>
</dbReference>
<dbReference type="GO" id="GO:0005886">
    <property type="term" value="C:plasma membrane"/>
    <property type="evidence" value="ECO:0007669"/>
    <property type="project" value="TreeGrafter"/>
</dbReference>
<dbReference type="InterPro" id="IPR001227">
    <property type="entry name" value="Ac_transferase_dom_sf"/>
</dbReference>
<accession>A0A193CCZ5</accession>
<protein>
    <recommendedName>
        <fullName evidence="3">Malonyl-CoA:ACP transacylase (MAT) domain-containing protein</fullName>
    </recommendedName>
</protein>
<keyword evidence="2" id="KW-0597">Phosphoprotein</keyword>
<evidence type="ECO:0000313" key="4">
    <source>
        <dbReference type="EMBL" id="ANN22223.1"/>
    </source>
</evidence>
<keyword evidence="1" id="KW-0596">Phosphopantetheine</keyword>
<dbReference type="InterPro" id="IPR016036">
    <property type="entry name" value="Malonyl_transacylase_ACP-bd"/>
</dbReference>
<dbReference type="Proteomes" id="UP000093695">
    <property type="component" value="Chromosome"/>
</dbReference>
<dbReference type="PANTHER" id="PTHR43775">
    <property type="entry name" value="FATTY ACID SYNTHASE"/>
    <property type="match status" value="1"/>
</dbReference>
<dbReference type="SUPFAM" id="SSF52151">
    <property type="entry name" value="FabD/lysophospholipase-like"/>
    <property type="match status" value="1"/>
</dbReference>
<evidence type="ECO:0000256" key="2">
    <source>
        <dbReference type="ARBA" id="ARBA00022553"/>
    </source>
</evidence>
<dbReference type="InterPro" id="IPR014043">
    <property type="entry name" value="Acyl_transferase_dom"/>
</dbReference>